<feature type="region of interest" description="Disordered" evidence="5">
    <location>
        <begin position="522"/>
        <end position="551"/>
    </location>
</feature>
<keyword evidence="9" id="KW-1185">Reference proteome</keyword>
<feature type="chain" id="PRO_5015448980" evidence="7">
    <location>
        <begin position="28"/>
        <end position="573"/>
    </location>
</feature>
<feature type="transmembrane region" description="Helical" evidence="6">
    <location>
        <begin position="86"/>
        <end position="104"/>
    </location>
</feature>
<feature type="signal peptide" evidence="7">
    <location>
        <begin position="1"/>
        <end position="27"/>
    </location>
</feature>
<evidence type="ECO:0000256" key="3">
    <source>
        <dbReference type="ARBA" id="ARBA00022989"/>
    </source>
</evidence>
<feature type="transmembrane region" description="Helical" evidence="6">
    <location>
        <begin position="214"/>
        <end position="239"/>
    </location>
</feature>
<dbReference type="Proteomes" id="UP000238326">
    <property type="component" value="Unassembled WGS sequence"/>
</dbReference>
<dbReference type="NCBIfam" id="TIGR02783">
    <property type="entry name" value="TrbL_P"/>
    <property type="match status" value="1"/>
</dbReference>
<keyword evidence="3 6" id="KW-1133">Transmembrane helix</keyword>
<keyword evidence="7" id="KW-0732">Signal</keyword>
<dbReference type="OrthoDB" id="8525003at2"/>
<dbReference type="InterPro" id="IPR014150">
    <property type="entry name" value="Conjugal_tfr_TrbL"/>
</dbReference>
<name>A0A2S9KB29_9BURK</name>
<keyword evidence="4 6" id="KW-0472">Membrane</keyword>
<feature type="transmembrane region" description="Helical" evidence="6">
    <location>
        <begin position="49"/>
        <end position="74"/>
    </location>
</feature>
<evidence type="ECO:0000313" key="8">
    <source>
        <dbReference type="EMBL" id="PRD67663.1"/>
    </source>
</evidence>
<dbReference type="GO" id="GO:0030255">
    <property type="term" value="P:protein secretion by the type IV secretion system"/>
    <property type="evidence" value="ECO:0007669"/>
    <property type="project" value="InterPro"/>
</dbReference>
<keyword evidence="2 6" id="KW-0812">Transmembrane</keyword>
<comment type="subcellular location">
    <subcellularLocation>
        <location evidence="1">Membrane</location>
        <topology evidence="1">Multi-pass membrane protein</topology>
    </subcellularLocation>
</comment>
<dbReference type="EMBL" id="PVLR01000049">
    <property type="protein sequence ID" value="PRD67663.1"/>
    <property type="molecule type" value="Genomic_DNA"/>
</dbReference>
<evidence type="ECO:0000256" key="5">
    <source>
        <dbReference type="SAM" id="MobiDB-lite"/>
    </source>
</evidence>
<feature type="transmembrane region" description="Helical" evidence="6">
    <location>
        <begin position="190"/>
        <end position="208"/>
    </location>
</feature>
<dbReference type="PRINTS" id="PR01228">
    <property type="entry name" value="EGGSHELL"/>
</dbReference>
<feature type="compositionally biased region" description="Low complexity" evidence="5">
    <location>
        <begin position="392"/>
        <end position="404"/>
    </location>
</feature>
<comment type="caution">
    <text evidence="8">The sequence shown here is derived from an EMBL/GenBank/DDBJ whole genome shotgun (WGS) entry which is preliminary data.</text>
</comment>
<dbReference type="InterPro" id="IPR007688">
    <property type="entry name" value="Conjugal_tfr_TrbL/VirB6"/>
</dbReference>
<dbReference type="Pfam" id="PF04610">
    <property type="entry name" value="TrbL"/>
    <property type="match status" value="1"/>
</dbReference>
<dbReference type="AlphaFoldDB" id="A0A2S9KB29"/>
<feature type="transmembrane region" description="Helical" evidence="6">
    <location>
        <begin position="163"/>
        <end position="183"/>
    </location>
</feature>
<feature type="region of interest" description="Disordered" evidence="5">
    <location>
        <begin position="382"/>
        <end position="463"/>
    </location>
</feature>
<evidence type="ECO:0000256" key="6">
    <source>
        <dbReference type="SAM" id="Phobius"/>
    </source>
</evidence>
<feature type="compositionally biased region" description="Low complexity" evidence="5">
    <location>
        <begin position="418"/>
        <end position="429"/>
    </location>
</feature>
<evidence type="ECO:0000256" key="7">
    <source>
        <dbReference type="SAM" id="SignalP"/>
    </source>
</evidence>
<evidence type="ECO:0000256" key="2">
    <source>
        <dbReference type="ARBA" id="ARBA00022692"/>
    </source>
</evidence>
<gene>
    <name evidence="8" type="primary">trbL</name>
    <name evidence="8" type="ORF">C6P61_15220</name>
</gene>
<dbReference type="GO" id="GO:0016020">
    <property type="term" value="C:membrane"/>
    <property type="evidence" value="ECO:0007669"/>
    <property type="project" value="UniProtKB-SubCell"/>
</dbReference>
<protein>
    <submittedName>
        <fullName evidence="8">P-type conjugative transfer protein TrbL</fullName>
    </submittedName>
</protein>
<evidence type="ECO:0000256" key="1">
    <source>
        <dbReference type="ARBA" id="ARBA00004141"/>
    </source>
</evidence>
<evidence type="ECO:0000256" key="4">
    <source>
        <dbReference type="ARBA" id="ARBA00023136"/>
    </source>
</evidence>
<accession>A0A2S9KB29</accession>
<organism evidence="8 9">
    <name type="scientific">Malikia spinosa</name>
    <dbReference type="NCBI Taxonomy" id="86180"/>
    <lineage>
        <taxon>Bacteria</taxon>
        <taxon>Pseudomonadati</taxon>
        <taxon>Pseudomonadota</taxon>
        <taxon>Betaproteobacteria</taxon>
        <taxon>Burkholderiales</taxon>
        <taxon>Comamonadaceae</taxon>
        <taxon>Malikia</taxon>
    </lineage>
</organism>
<evidence type="ECO:0000313" key="9">
    <source>
        <dbReference type="Proteomes" id="UP000238326"/>
    </source>
</evidence>
<sequence length="573" mass="56683">MRTPANLKTLALPLFVWLAFFAVDAHAAIDNAGVFDSVLDRYQAAASGWAGVITMAASRLFWTLVVISMVWTFGMMALRKADIGEFFAEFVRFTIFTGFFWWALTNGPNFASSIYASLRQLAGNATGLGNALSPSGIVDIGFALFDKVMDESSLWSPVDSMTGILMAVAILVILALVGVNMLLLLTSGWVLAYGGVFFLGFGGSRWTSDMAINYYKVVLGVAAQLFAMMLLVGIGKTFLDDYYARMNAGISLKEMGVMLIVVIILLALTNKIPSLIAGIITGASVGGAGIGQFGAGAALGAAGMAAAAAATGGAALAAGAASAAGGASAVMAAFSKANENVSVGTDVMSAFSGGGRSVGGLGGGGSHACTGGTPFAQAAGFSGSSGGGSSLGGSSTSAGNSSGSSKGGDKAGAGGQGSSSTASTGNGADKAAKNEPKPADGAGKEQQGGQQDAPGSTGPGLLASAASALGTAGRIAADAGANLAKGTAEVAKGKAVSLREAAAERIADTVGGKIAAAIREQGNSSADTVADAPTQPAPTFSNNSLAADSSDADLKSEVAAFANRNQGRNGTTA</sequence>
<proteinExistence type="predicted"/>
<dbReference type="RefSeq" id="WP_105730822.1">
    <property type="nucleotide sequence ID" value="NZ_PVLR01000049.1"/>
</dbReference>
<reference evidence="8 9" key="1">
    <citation type="submission" date="2018-03" db="EMBL/GenBank/DDBJ databases">
        <title>Comparative genomics illustrates the genes involved in a hyperalkaliphilic mechanisms of Serpentinomonas isolated from highly-alkaline calcium-rich serpentinized springs.</title>
        <authorList>
            <person name="Suzuki S."/>
            <person name="Ishii S."/>
            <person name="Walworth N."/>
            <person name="Bird L."/>
            <person name="Kuenen J.G."/>
            <person name="Nealson K.H."/>
        </authorList>
    </citation>
    <scope>NUCLEOTIDE SEQUENCE [LARGE SCALE GENOMIC DNA]</scope>
    <source>
        <strain evidence="8 9">83</strain>
    </source>
</reference>